<dbReference type="InterPro" id="IPR000010">
    <property type="entry name" value="Cystatin_dom"/>
</dbReference>
<keyword evidence="4" id="KW-0646">Protease inhibitor</keyword>
<comment type="caution">
    <text evidence="10">The sequence shown here is derived from an EMBL/GenBank/DDBJ whole genome shotgun (WGS) entry which is preliminary data.</text>
</comment>
<dbReference type="EMBL" id="JBBHLL010000109">
    <property type="protein sequence ID" value="KAK7815757.1"/>
    <property type="molecule type" value="Genomic_DNA"/>
</dbReference>
<feature type="signal peptide" evidence="8">
    <location>
        <begin position="1"/>
        <end position="21"/>
    </location>
</feature>
<protein>
    <recommendedName>
        <fullName evidence="9">Cystatin domain-containing protein</fullName>
    </recommendedName>
</protein>
<proteinExistence type="inferred from homology"/>
<evidence type="ECO:0000256" key="6">
    <source>
        <dbReference type="ARBA" id="ARBA00022729"/>
    </source>
</evidence>
<sequence length="136" mass="15437">MALPWALLLLLLGFQAQGAHAWCSEKDKLYIDKPVSDPNIVKFAVSAFNNQNKDEYAYRPVHMMSFSKEKLPATFLMKLRLRRTICKTFEESLDTCPFQDDPELEKVRRGTASTPLTVVGAARERGGCESRRQSDP</sequence>
<evidence type="ECO:0000256" key="2">
    <source>
        <dbReference type="ARBA" id="ARBA00009403"/>
    </source>
</evidence>
<keyword evidence="3" id="KW-0964">Secreted</keyword>
<evidence type="ECO:0000256" key="7">
    <source>
        <dbReference type="SAM" id="MobiDB-lite"/>
    </source>
</evidence>
<evidence type="ECO:0000259" key="9">
    <source>
        <dbReference type="Pfam" id="PF00031"/>
    </source>
</evidence>
<comment type="subcellular location">
    <subcellularLocation>
        <location evidence="1">Secreted</location>
    </subcellularLocation>
</comment>
<feature type="compositionally biased region" description="Basic and acidic residues" evidence="7">
    <location>
        <begin position="122"/>
        <end position="136"/>
    </location>
</feature>
<dbReference type="GO" id="GO:0005615">
    <property type="term" value="C:extracellular space"/>
    <property type="evidence" value="ECO:0007669"/>
    <property type="project" value="TreeGrafter"/>
</dbReference>
<name>A0AAW0IMT5_MYOGA</name>
<evidence type="ECO:0000313" key="11">
    <source>
        <dbReference type="Proteomes" id="UP001488838"/>
    </source>
</evidence>
<keyword evidence="11" id="KW-1185">Reference proteome</keyword>
<reference evidence="10 11" key="1">
    <citation type="journal article" date="2023" name="bioRxiv">
        <title>Conserved and derived expression patterns and positive selection on dental genes reveal complex evolutionary context of ever-growing rodent molars.</title>
        <authorList>
            <person name="Calamari Z.T."/>
            <person name="Song A."/>
            <person name="Cohen E."/>
            <person name="Akter M."/>
            <person name="Roy R.D."/>
            <person name="Hallikas O."/>
            <person name="Christensen M.M."/>
            <person name="Li P."/>
            <person name="Marangoni P."/>
            <person name="Jernvall J."/>
            <person name="Klein O.D."/>
        </authorList>
    </citation>
    <scope>NUCLEOTIDE SEQUENCE [LARGE SCALE GENOMIC DNA]</scope>
    <source>
        <strain evidence="10">V071</strain>
    </source>
</reference>
<dbReference type="GO" id="GO:0004869">
    <property type="term" value="F:cysteine-type endopeptidase inhibitor activity"/>
    <property type="evidence" value="ECO:0007669"/>
    <property type="project" value="UniProtKB-KW"/>
</dbReference>
<evidence type="ECO:0000256" key="5">
    <source>
        <dbReference type="ARBA" id="ARBA00022704"/>
    </source>
</evidence>
<dbReference type="PANTHER" id="PTHR46945:SF3">
    <property type="entry name" value="CYSTATIN E2"/>
    <property type="match status" value="1"/>
</dbReference>
<feature type="chain" id="PRO_5043934288" description="Cystatin domain-containing protein" evidence="8">
    <location>
        <begin position="22"/>
        <end position="136"/>
    </location>
</feature>
<dbReference type="InterPro" id="IPR043250">
    <property type="entry name" value="CST9-like"/>
</dbReference>
<accession>A0AAW0IMT5</accession>
<evidence type="ECO:0000256" key="3">
    <source>
        <dbReference type="ARBA" id="ARBA00022525"/>
    </source>
</evidence>
<evidence type="ECO:0000313" key="10">
    <source>
        <dbReference type="EMBL" id="KAK7815757.1"/>
    </source>
</evidence>
<comment type="similarity">
    <text evidence="2">Belongs to the cystatin family.</text>
</comment>
<keyword evidence="5" id="KW-0789">Thiol protease inhibitor</keyword>
<dbReference type="AlphaFoldDB" id="A0AAW0IMT5"/>
<dbReference type="Pfam" id="PF00031">
    <property type="entry name" value="Cystatin"/>
    <property type="match status" value="1"/>
</dbReference>
<evidence type="ECO:0000256" key="4">
    <source>
        <dbReference type="ARBA" id="ARBA00022690"/>
    </source>
</evidence>
<dbReference type="Proteomes" id="UP001488838">
    <property type="component" value="Unassembled WGS sequence"/>
</dbReference>
<keyword evidence="6 8" id="KW-0732">Signal</keyword>
<feature type="region of interest" description="Disordered" evidence="7">
    <location>
        <begin position="109"/>
        <end position="136"/>
    </location>
</feature>
<gene>
    <name evidence="10" type="ORF">U0070_025217</name>
</gene>
<feature type="domain" description="Cystatin" evidence="9">
    <location>
        <begin position="40"/>
        <end position="104"/>
    </location>
</feature>
<dbReference type="GO" id="GO:0019730">
    <property type="term" value="P:antimicrobial humoral response"/>
    <property type="evidence" value="ECO:0007669"/>
    <property type="project" value="TreeGrafter"/>
</dbReference>
<evidence type="ECO:0000256" key="1">
    <source>
        <dbReference type="ARBA" id="ARBA00004613"/>
    </source>
</evidence>
<dbReference type="SUPFAM" id="SSF54403">
    <property type="entry name" value="Cystatin/monellin"/>
    <property type="match status" value="1"/>
</dbReference>
<dbReference type="InterPro" id="IPR046350">
    <property type="entry name" value="Cystatin_sf"/>
</dbReference>
<dbReference type="Gene3D" id="3.10.450.10">
    <property type="match status" value="1"/>
</dbReference>
<organism evidence="10 11">
    <name type="scientific">Myodes glareolus</name>
    <name type="common">Bank vole</name>
    <name type="synonym">Clethrionomys glareolus</name>
    <dbReference type="NCBI Taxonomy" id="447135"/>
    <lineage>
        <taxon>Eukaryota</taxon>
        <taxon>Metazoa</taxon>
        <taxon>Chordata</taxon>
        <taxon>Craniata</taxon>
        <taxon>Vertebrata</taxon>
        <taxon>Euteleostomi</taxon>
        <taxon>Mammalia</taxon>
        <taxon>Eutheria</taxon>
        <taxon>Euarchontoglires</taxon>
        <taxon>Glires</taxon>
        <taxon>Rodentia</taxon>
        <taxon>Myomorpha</taxon>
        <taxon>Muroidea</taxon>
        <taxon>Cricetidae</taxon>
        <taxon>Arvicolinae</taxon>
        <taxon>Myodes</taxon>
    </lineage>
</organism>
<dbReference type="PANTHER" id="PTHR46945">
    <property type="entry name" value="CYSTATIN-9-LIKE"/>
    <property type="match status" value="1"/>
</dbReference>
<evidence type="ECO:0000256" key="8">
    <source>
        <dbReference type="SAM" id="SignalP"/>
    </source>
</evidence>